<keyword evidence="4" id="KW-0858">Xylan degradation</keyword>
<keyword evidence="3" id="KW-0964">Secreted</keyword>
<dbReference type="GO" id="GO:0045493">
    <property type="term" value="P:xylan catabolic process"/>
    <property type="evidence" value="ECO:0007669"/>
    <property type="project" value="UniProtKB-KW"/>
</dbReference>
<evidence type="ECO:0000256" key="3">
    <source>
        <dbReference type="ARBA" id="ARBA00022525"/>
    </source>
</evidence>
<gene>
    <name evidence="11" type="ORF">Pla52n_13460</name>
</gene>
<evidence type="ECO:0000256" key="9">
    <source>
        <dbReference type="ARBA" id="ARBA00025250"/>
    </source>
</evidence>
<evidence type="ECO:0000313" key="11">
    <source>
        <dbReference type="EMBL" id="TWU05631.1"/>
    </source>
</evidence>
<evidence type="ECO:0000256" key="1">
    <source>
        <dbReference type="ARBA" id="ARBA00004613"/>
    </source>
</evidence>
<dbReference type="GO" id="GO:0030600">
    <property type="term" value="F:feruloyl esterase activity"/>
    <property type="evidence" value="ECO:0007669"/>
    <property type="project" value="InterPro"/>
</dbReference>
<dbReference type="OrthoDB" id="9764953at2"/>
<keyword evidence="7" id="KW-0119">Carbohydrate metabolism</keyword>
<evidence type="ECO:0000256" key="8">
    <source>
        <dbReference type="ARBA" id="ARBA00023326"/>
    </source>
</evidence>
<dbReference type="AlphaFoldDB" id="A0A5C6B235"/>
<dbReference type="Gene3D" id="3.40.50.1820">
    <property type="entry name" value="alpha/beta hydrolase"/>
    <property type="match status" value="1"/>
</dbReference>
<feature type="chain" id="PRO_5023023088" evidence="10">
    <location>
        <begin position="31"/>
        <end position="287"/>
    </location>
</feature>
<dbReference type="InterPro" id="IPR043595">
    <property type="entry name" value="FaeB/C/D"/>
</dbReference>
<dbReference type="EMBL" id="SJPN01000002">
    <property type="protein sequence ID" value="TWU05631.1"/>
    <property type="molecule type" value="Genomic_DNA"/>
</dbReference>
<keyword evidence="5 10" id="KW-0732">Signal</keyword>
<dbReference type="PANTHER" id="PTHR38050:SF1">
    <property type="entry name" value="FERULOYL ESTERASE C"/>
    <property type="match status" value="1"/>
</dbReference>
<evidence type="ECO:0000256" key="2">
    <source>
        <dbReference type="ARBA" id="ARBA00010278"/>
    </source>
</evidence>
<name>A0A5C6B235_9BACT</name>
<evidence type="ECO:0000256" key="10">
    <source>
        <dbReference type="SAM" id="SignalP"/>
    </source>
</evidence>
<evidence type="ECO:0000313" key="12">
    <source>
        <dbReference type="Proteomes" id="UP000320176"/>
    </source>
</evidence>
<protein>
    <submittedName>
        <fullName evidence="11">Esterase PHB depolymerase</fullName>
    </submittedName>
</protein>
<dbReference type="PANTHER" id="PTHR38050">
    <property type="match status" value="1"/>
</dbReference>
<evidence type="ECO:0000256" key="4">
    <source>
        <dbReference type="ARBA" id="ARBA00022651"/>
    </source>
</evidence>
<keyword evidence="12" id="KW-1185">Reference proteome</keyword>
<comment type="subcellular location">
    <subcellularLocation>
        <location evidence="1">Secreted</location>
    </subcellularLocation>
</comment>
<keyword evidence="8" id="KW-0624">Polysaccharide degradation</keyword>
<organism evidence="11 12">
    <name type="scientific">Stieleria varia</name>
    <dbReference type="NCBI Taxonomy" id="2528005"/>
    <lineage>
        <taxon>Bacteria</taxon>
        <taxon>Pseudomonadati</taxon>
        <taxon>Planctomycetota</taxon>
        <taxon>Planctomycetia</taxon>
        <taxon>Pirellulales</taxon>
        <taxon>Pirellulaceae</taxon>
        <taxon>Stieleria</taxon>
    </lineage>
</organism>
<accession>A0A5C6B235</accession>
<comment type="function">
    <text evidence="9">Involved in degradation of plant cell walls. Hydrolyzes the feruloyl-arabinose ester bond in arabinoxylans, and the feruloyl-galactose ester bond in pectin. Active against paranitrophenyl-acetate, methyl ferulate and wheat arabinoxylan.</text>
</comment>
<dbReference type="SUPFAM" id="SSF53474">
    <property type="entry name" value="alpha/beta-Hydrolases"/>
    <property type="match status" value="1"/>
</dbReference>
<comment type="caution">
    <text evidence="11">The sequence shown here is derived from an EMBL/GenBank/DDBJ whole genome shotgun (WGS) entry which is preliminary data.</text>
</comment>
<evidence type="ECO:0000256" key="6">
    <source>
        <dbReference type="ARBA" id="ARBA00022801"/>
    </source>
</evidence>
<dbReference type="InterPro" id="IPR029058">
    <property type="entry name" value="AB_hydrolase_fold"/>
</dbReference>
<keyword evidence="6" id="KW-0378">Hydrolase</keyword>
<dbReference type="InterPro" id="IPR010126">
    <property type="entry name" value="Esterase_phb"/>
</dbReference>
<dbReference type="GO" id="GO:0005576">
    <property type="term" value="C:extracellular region"/>
    <property type="evidence" value="ECO:0007669"/>
    <property type="project" value="UniProtKB-SubCell"/>
</dbReference>
<feature type="signal peptide" evidence="10">
    <location>
        <begin position="1"/>
        <end position="30"/>
    </location>
</feature>
<sequence precursor="true">MRFPNSSARQIFVAHLSLGLALLLAVNVDAQESKDQTTRHTLISESRERTYNVYVPTTLDRDKPAPLLLCFHGAGGSGLAEMIPFRRLAKQHGFLLVGPDGINGRWNAGCDDEIKATAGADDVGFVRDLVQEIRNDFKVDSRRIYAYGFSNGAAIGHRLAAELPDTFAAVAAVGGTLARNSRDAIVPGPAVSMLIMVGSEDSMFGTNGDLRKGTFFTATETARIWSERNECSVSVDVETPVPFTRWTNPTDNVEVELWIVQGAGHTPNMSKAFDTAEESWKFLSRER</sequence>
<evidence type="ECO:0000256" key="7">
    <source>
        <dbReference type="ARBA" id="ARBA00023277"/>
    </source>
</evidence>
<proteinExistence type="inferred from homology"/>
<dbReference type="Pfam" id="PF10503">
    <property type="entry name" value="Esterase_PHB"/>
    <property type="match status" value="1"/>
</dbReference>
<comment type="similarity">
    <text evidence="2">Belongs to the faeC family.</text>
</comment>
<evidence type="ECO:0000256" key="5">
    <source>
        <dbReference type="ARBA" id="ARBA00022729"/>
    </source>
</evidence>
<reference evidence="11 12" key="1">
    <citation type="submission" date="2019-02" db="EMBL/GenBank/DDBJ databases">
        <title>Deep-cultivation of Planctomycetes and their phenomic and genomic characterization uncovers novel biology.</title>
        <authorList>
            <person name="Wiegand S."/>
            <person name="Jogler M."/>
            <person name="Boedeker C."/>
            <person name="Pinto D."/>
            <person name="Vollmers J."/>
            <person name="Rivas-Marin E."/>
            <person name="Kohn T."/>
            <person name="Peeters S.H."/>
            <person name="Heuer A."/>
            <person name="Rast P."/>
            <person name="Oberbeckmann S."/>
            <person name="Bunk B."/>
            <person name="Jeske O."/>
            <person name="Meyerdierks A."/>
            <person name="Storesund J.E."/>
            <person name="Kallscheuer N."/>
            <person name="Luecker S."/>
            <person name="Lage O.M."/>
            <person name="Pohl T."/>
            <person name="Merkel B.J."/>
            <person name="Hornburger P."/>
            <person name="Mueller R.-W."/>
            <person name="Bruemmer F."/>
            <person name="Labrenz M."/>
            <person name="Spormann A.M."/>
            <person name="Op Den Camp H."/>
            <person name="Overmann J."/>
            <person name="Amann R."/>
            <person name="Jetten M.S.M."/>
            <person name="Mascher T."/>
            <person name="Medema M.H."/>
            <person name="Devos D.P."/>
            <person name="Kaster A.-K."/>
            <person name="Ovreas L."/>
            <person name="Rohde M."/>
            <person name="Galperin M.Y."/>
            <person name="Jogler C."/>
        </authorList>
    </citation>
    <scope>NUCLEOTIDE SEQUENCE [LARGE SCALE GENOMIC DNA]</scope>
    <source>
        <strain evidence="11 12">Pla52n</strain>
    </source>
</reference>
<dbReference type="Proteomes" id="UP000320176">
    <property type="component" value="Unassembled WGS sequence"/>
</dbReference>
<dbReference type="RefSeq" id="WP_146518851.1">
    <property type="nucleotide sequence ID" value="NZ_CP151726.1"/>
</dbReference>